<gene>
    <name evidence="2" type="ORF">ASZ90_004122</name>
</gene>
<dbReference type="InterPro" id="IPR002789">
    <property type="entry name" value="HerA_central"/>
</dbReference>
<keyword evidence="2" id="KW-0547">Nucleotide-binding</keyword>
<protein>
    <submittedName>
        <fullName evidence="2">Putative atp-binding protein</fullName>
    </submittedName>
</protein>
<dbReference type="GO" id="GO:0005524">
    <property type="term" value="F:ATP binding"/>
    <property type="evidence" value="ECO:0007669"/>
    <property type="project" value="UniProtKB-KW"/>
</dbReference>
<evidence type="ECO:0000259" key="1">
    <source>
        <dbReference type="Pfam" id="PF01935"/>
    </source>
</evidence>
<dbReference type="PANTHER" id="PTHR30121:SF11">
    <property type="entry name" value="AAA+ ATPASE DOMAIN-CONTAINING PROTEIN"/>
    <property type="match status" value="1"/>
</dbReference>
<feature type="domain" description="Helicase HerA central" evidence="1">
    <location>
        <begin position="333"/>
        <end position="577"/>
    </location>
</feature>
<organism evidence="2">
    <name type="scientific">hydrocarbon metagenome</name>
    <dbReference type="NCBI Taxonomy" id="938273"/>
    <lineage>
        <taxon>unclassified sequences</taxon>
        <taxon>metagenomes</taxon>
        <taxon>ecological metagenomes</taxon>
    </lineage>
</organism>
<proteinExistence type="predicted"/>
<dbReference type="InterPro" id="IPR027417">
    <property type="entry name" value="P-loop_NTPase"/>
</dbReference>
<name>A0A0W8FYQ7_9ZZZZ</name>
<accession>A0A0W8FYQ7</accession>
<reference evidence="2" key="1">
    <citation type="journal article" date="2015" name="Proc. Natl. Acad. Sci. U.S.A.">
        <title>Networks of energetic and metabolic interactions define dynamics in microbial communities.</title>
        <authorList>
            <person name="Embree M."/>
            <person name="Liu J.K."/>
            <person name="Al-Bassam M.M."/>
            <person name="Zengler K."/>
        </authorList>
    </citation>
    <scope>NUCLEOTIDE SEQUENCE</scope>
</reference>
<comment type="caution">
    <text evidence="2">The sequence shown here is derived from an EMBL/GenBank/DDBJ whole genome shotgun (WGS) entry which is preliminary data.</text>
</comment>
<dbReference type="Gene3D" id="3.40.50.300">
    <property type="entry name" value="P-loop containing nucleotide triphosphate hydrolases"/>
    <property type="match status" value="2"/>
</dbReference>
<dbReference type="Pfam" id="PF01935">
    <property type="entry name" value="DUF87"/>
    <property type="match status" value="1"/>
</dbReference>
<keyword evidence="2" id="KW-0067">ATP-binding</keyword>
<dbReference type="AlphaFoldDB" id="A0A0W8FYQ7"/>
<dbReference type="SUPFAM" id="SSF52540">
    <property type="entry name" value="P-loop containing nucleoside triphosphate hydrolases"/>
    <property type="match status" value="1"/>
</dbReference>
<dbReference type="InterPro" id="IPR051162">
    <property type="entry name" value="T4SS_component"/>
</dbReference>
<dbReference type="EMBL" id="LNQE01000547">
    <property type="protein sequence ID" value="KUG26048.1"/>
    <property type="molecule type" value="Genomic_DNA"/>
</dbReference>
<dbReference type="PANTHER" id="PTHR30121">
    <property type="entry name" value="UNCHARACTERIZED PROTEIN YJGR-RELATED"/>
    <property type="match status" value="1"/>
</dbReference>
<evidence type="ECO:0000313" key="2">
    <source>
        <dbReference type="EMBL" id="KUG26048.1"/>
    </source>
</evidence>
<sequence>MNRDAELLNKIYDVTRGDLDGAVFTFPQLGSLLDSMTLIRITRLSRFWKNKENEDANIFRQSVEDLVSGFYGQSCPWMFLLKGSPTQIECWFGASSKIIERSSFRSNLNGVFPDLRFGNSISLGRERLENLKYAVNLTGIPSYKAEIKNKTRSDQIEKICRGLYGSFWLYSVYTEPVSNPEIIRFINDISMQIRNIHATYLLKGSAIDEENRIAKRLIELLELNLKRYEQGRASGMWNAYITLFTDNTLTLGRAQALLYSAFSGEESLPVPLRVCSCHLSARQNTRIEPLNSKEVSTFTCPPQEEYPGYEIVDYARFGVESNNSIPKNSKTIKIGNIIDRGMNTGNSFSMPLQDLTKHGLIVGVTGSGKTNTCFILLDQIWDGGKGIPFLVIESAKSEYRSLLKNPRFEGLKIFTVGDETVSPLRLNPFEVLKGILVQTHIDYLKSLFSAAFVLYPPMPYVLEQSIQEIYEDRGWDLARNANWRGKDSERLFPTLADLAAKIDVVVERMGYDERITMDVKAGLLARINQLRLGGGKGSMFNTRNSIDSSILFKTPCILELKQIVSDDEKAFIMGLLLIRLYEYYESSSQTNKGGFCHVTLIEEAHRLLRNVSTDQSSEVSANPRGRAIEVFANILSEIRAYGEGILMAEQIPAKLTPDAIKNTNLKIVHRLVAEDDRKLVGSTMNLTDSQIRYLTTLEAGQGIAYTEGMNKPVLLTIPLTSIKSFYKEVSNQDLQKSMNSFWNQNRNLLLPYSGCENCWSANMNRNCGVRDNKEVGLNLVESFLQLFNTFRLNKALVFESYLEFERLYLQSQNRPHQENLIYCLFVEMIESQIERRGEYWGWLYGDVQKAIDLSCKIGFIFVRNVGKTERKLIEQECSKPLARLSNLFKRLHKVDRLPYAGCRYCSDPCHFRFDMKHSKNDINANDFQSSFFNTNVEMNELARIGWNVSNLSFHSKDIRSRRGAALCFAIQQFSEMALSRLNQEEMTFQIADSLNQIDKAI</sequence>